<feature type="transmembrane region" description="Helical" evidence="5">
    <location>
        <begin position="116"/>
        <end position="138"/>
    </location>
</feature>
<feature type="transmembrane region" description="Helical" evidence="5">
    <location>
        <begin position="219"/>
        <end position="241"/>
    </location>
</feature>
<organism evidence="6 7">
    <name type="scientific">Amorphus orientalis</name>
    <dbReference type="NCBI Taxonomy" id="649198"/>
    <lineage>
        <taxon>Bacteria</taxon>
        <taxon>Pseudomonadati</taxon>
        <taxon>Pseudomonadota</taxon>
        <taxon>Alphaproteobacteria</taxon>
        <taxon>Hyphomicrobiales</taxon>
        <taxon>Amorphaceae</taxon>
        <taxon>Amorphus</taxon>
    </lineage>
</organism>
<keyword evidence="5" id="KW-1003">Cell membrane</keyword>
<dbReference type="InterPro" id="IPR051598">
    <property type="entry name" value="TSUP/Inactive_protease-like"/>
</dbReference>
<protein>
    <recommendedName>
        <fullName evidence="5">Probable membrane transporter protein</fullName>
    </recommendedName>
</protein>
<keyword evidence="4 5" id="KW-0472">Membrane</keyword>
<proteinExistence type="inferred from homology"/>
<sequence length="313" mass="33182">MEIYLPIAELPVNVFTVFGMGAAVGFISGLFGVGGGFLLTPLLIFSGIPHPVAVATVTPQIVASSASGALSYWRRRLIDVKLAAFLFMAGAVGATIGAWLFAFLERLGQLDLVISLSYTVFLGSIGTLMLTEAVGAILRDRKARKSGRKPPAARRSGQHNWIHRLPFKVRFRQSRLYISVIPVFVIGGLIGFLGTLLGIGGGFIMVPALIYLLRVPTNVVIGTSLLQILGTMAIATLLHSVNTKTVDVVLALILMVGGVIGAQFGASFGLKLRGEHLRALLGLLVLGVGVRFLVNLMVEPDHLFTLTILAGGG</sequence>
<dbReference type="RefSeq" id="WP_306886433.1">
    <property type="nucleotide sequence ID" value="NZ_JAUSUL010000003.1"/>
</dbReference>
<name>A0AAE3VQY3_9HYPH</name>
<dbReference type="PANTHER" id="PTHR43701">
    <property type="entry name" value="MEMBRANE TRANSPORTER PROTEIN MJ0441-RELATED"/>
    <property type="match status" value="1"/>
</dbReference>
<feature type="transmembrane region" description="Helical" evidence="5">
    <location>
        <begin position="248"/>
        <end position="270"/>
    </location>
</feature>
<reference evidence="6" key="1">
    <citation type="submission" date="2023-07" db="EMBL/GenBank/DDBJ databases">
        <title>Genomic Encyclopedia of Type Strains, Phase IV (KMG-IV): sequencing the most valuable type-strain genomes for metagenomic binning, comparative biology and taxonomic classification.</title>
        <authorList>
            <person name="Goeker M."/>
        </authorList>
    </citation>
    <scope>NUCLEOTIDE SEQUENCE</scope>
    <source>
        <strain evidence="6">DSM 21202</strain>
    </source>
</reference>
<evidence type="ECO:0000256" key="1">
    <source>
        <dbReference type="ARBA" id="ARBA00004141"/>
    </source>
</evidence>
<dbReference type="PANTHER" id="PTHR43701:SF12">
    <property type="entry name" value="MEMBRANE TRANSPORTER PROTEIN YTNM-RELATED"/>
    <property type="match status" value="1"/>
</dbReference>
<evidence type="ECO:0000256" key="2">
    <source>
        <dbReference type="ARBA" id="ARBA00022692"/>
    </source>
</evidence>
<comment type="caution">
    <text evidence="6">The sequence shown here is derived from an EMBL/GenBank/DDBJ whole genome shotgun (WGS) entry which is preliminary data.</text>
</comment>
<feature type="transmembrane region" description="Helical" evidence="5">
    <location>
        <begin position="12"/>
        <end position="39"/>
    </location>
</feature>
<accession>A0AAE3VQY3</accession>
<keyword evidence="7" id="KW-1185">Reference proteome</keyword>
<evidence type="ECO:0000313" key="6">
    <source>
        <dbReference type="EMBL" id="MDQ0316546.1"/>
    </source>
</evidence>
<keyword evidence="3 5" id="KW-1133">Transmembrane helix</keyword>
<gene>
    <name evidence="6" type="ORF">J2S73_003022</name>
</gene>
<evidence type="ECO:0000313" key="7">
    <source>
        <dbReference type="Proteomes" id="UP001229244"/>
    </source>
</evidence>
<feature type="transmembrane region" description="Helical" evidence="5">
    <location>
        <begin position="276"/>
        <end position="294"/>
    </location>
</feature>
<evidence type="ECO:0000256" key="3">
    <source>
        <dbReference type="ARBA" id="ARBA00022989"/>
    </source>
</evidence>
<dbReference type="EMBL" id="JAUSUL010000003">
    <property type="protein sequence ID" value="MDQ0316546.1"/>
    <property type="molecule type" value="Genomic_DNA"/>
</dbReference>
<dbReference type="GO" id="GO:0005886">
    <property type="term" value="C:plasma membrane"/>
    <property type="evidence" value="ECO:0007669"/>
    <property type="project" value="UniProtKB-SubCell"/>
</dbReference>
<feature type="transmembrane region" description="Helical" evidence="5">
    <location>
        <begin position="82"/>
        <end position="104"/>
    </location>
</feature>
<dbReference type="AlphaFoldDB" id="A0AAE3VQY3"/>
<evidence type="ECO:0000256" key="4">
    <source>
        <dbReference type="ARBA" id="ARBA00023136"/>
    </source>
</evidence>
<comment type="similarity">
    <text evidence="5">Belongs to the 4-toluene sulfonate uptake permease (TSUP) (TC 2.A.102) family.</text>
</comment>
<evidence type="ECO:0000256" key="5">
    <source>
        <dbReference type="RuleBase" id="RU363041"/>
    </source>
</evidence>
<dbReference type="Proteomes" id="UP001229244">
    <property type="component" value="Unassembled WGS sequence"/>
</dbReference>
<keyword evidence="2 5" id="KW-0812">Transmembrane</keyword>
<dbReference type="InterPro" id="IPR002781">
    <property type="entry name" value="TM_pro_TauE-like"/>
</dbReference>
<feature type="transmembrane region" description="Helical" evidence="5">
    <location>
        <begin position="180"/>
        <end position="213"/>
    </location>
</feature>
<dbReference type="Pfam" id="PF01925">
    <property type="entry name" value="TauE"/>
    <property type="match status" value="1"/>
</dbReference>
<comment type="subcellular location">
    <subcellularLocation>
        <location evidence="5">Cell membrane</location>
        <topology evidence="5">Multi-pass membrane protein</topology>
    </subcellularLocation>
    <subcellularLocation>
        <location evidence="1">Membrane</location>
        <topology evidence="1">Multi-pass membrane protein</topology>
    </subcellularLocation>
</comment>